<accession>X5DE52</accession>
<organism evidence="4 6">
    <name type="scientific">Draconibacterium orientale</name>
    <dbReference type="NCBI Taxonomy" id="1168034"/>
    <lineage>
        <taxon>Bacteria</taxon>
        <taxon>Pseudomonadati</taxon>
        <taxon>Bacteroidota</taxon>
        <taxon>Bacteroidia</taxon>
        <taxon>Marinilabiliales</taxon>
        <taxon>Prolixibacteraceae</taxon>
        <taxon>Draconibacterium</taxon>
    </lineage>
</organism>
<dbReference type="Pfam" id="PF03960">
    <property type="entry name" value="ArsC"/>
    <property type="match status" value="1"/>
</dbReference>
<protein>
    <submittedName>
        <fullName evidence="4">Arsenate reductase</fullName>
    </submittedName>
</protein>
<dbReference type="InterPro" id="IPR006660">
    <property type="entry name" value="Arsenate_reductase-like"/>
</dbReference>
<dbReference type="AlphaFoldDB" id="X5DE52"/>
<dbReference type="Proteomes" id="UP000181981">
    <property type="component" value="Unassembled WGS sequence"/>
</dbReference>
<reference evidence="4 6" key="2">
    <citation type="submission" date="2016-10" db="EMBL/GenBank/DDBJ databases">
        <authorList>
            <person name="de Groot N.N."/>
        </authorList>
    </citation>
    <scope>NUCLEOTIDE SEQUENCE [LARGE SCALE GENOMIC DNA]</scope>
    <source>
        <strain evidence="4 6">DSM 25947</strain>
    </source>
</reference>
<gene>
    <name evidence="3" type="ORF">FH5T_20360</name>
    <name evidence="4" type="ORF">SAMN05444285_11167</name>
</gene>
<evidence type="ECO:0000313" key="4">
    <source>
        <dbReference type="EMBL" id="SET35854.1"/>
    </source>
</evidence>
<dbReference type="Gene3D" id="3.40.30.10">
    <property type="entry name" value="Glutaredoxin"/>
    <property type="match status" value="1"/>
</dbReference>
<dbReference type="SUPFAM" id="SSF52833">
    <property type="entry name" value="Thioredoxin-like"/>
    <property type="match status" value="1"/>
</dbReference>
<dbReference type="EMBL" id="CP007451">
    <property type="protein sequence ID" value="AHW61178.1"/>
    <property type="molecule type" value="Genomic_DNA"/>
</dbReference>
<name>X5DE52_9BACT</name>
<comment type="similarity">
    <text evidence="1 2">Belongs to the ArsC family.</text>
</comment>
<evidence type="ECO:0000256" key="1">
    <source>
        <dbReference type="ARBA" id="ARBA00007198"/>
    </source>
</evidence>
<dbReference type="RefSeq" id="WP_038562589.1">
    <property type="nucleotide sequence ID" value="NZ_FOHT01000011.1"/>
</dbReference>
<evidence type="ECO:0000313" key="3">
    <source>
        <dbReference type="EMBL" id="AHW61178.1"/>
    </source>
</evidence>
<reference evidence="3 5" key="1">
    <citation type="submission" date="2014-03" db="EMBL/GenBank/DDBJ databases">
        <title>Complete genome sequence of a deeply braunched marine Bacteroidia bacterium Draconibacterium orientale type strain FH5T.</title>
        <authorList>
            <person name="Li X."/>
            <person name="Wang X."/>
            <person name="Xie Z."/>
            <person name="Du Z."/>
            <person name="Chen G."/>
        </authorList>
    </citation>
    <scope>NUCLEOTIDE SEQUENCE [LARGE SCALE GENOMIC DNA]</scope>
    <source>
        <strain evidence="3 5">FH5</strain>
    </source>
</reference>
<evidence type="ECO:0000313" key="5">
    <source>
        <dbReference type="Proteomes" id="UP000023772"/>
    </source>
</evidence>
<dbReference type="OrthoDB" id="1120494at2"/>
<dbReference type="Proteomes" id="UP000023772">
    <property type="component" value="Chromosome"/>
</dbReference>
<sequence>MTRKVYYLSTCDTCKRIMKEVNVDDSFKKQDIKTEPITEEQVESLYAHTKSYEALINKRARKLKAALEANPVENDADYKKLLLTDYTFLKRPVFEIDGNLFVGNSPKTVAAIKAAL</sequence>
<dbReference type="PROSITE" id="PS51353">
    <property type="entry name" value="ARSC"/>
    <property type="match status" value="1"/>
</dbReference>
<dbReference type="HOGENOM" id="CLU_116644_3_0_10"/>
<dbReference type="KEGG" id="dori:FH5T_20360"/>
<evidence type="ECO:0000313" key="6">
    <source>
        <dbReference type="Proteomes" id="UP000181981"/>
    </source>
</evidence>
<dbReference type="EMBL" id="FOHT01000011">
    <property type="protein sequence ID" value="SET35854.1"/>
    <property type="molecule type" value="Genomic_DNA"/>
</dbReference>
<dbReference type="STRING" id="1168034.FH5T_20360"/>
<keyword evidence="5" id="KW-1185">Reference proteome</keyword>
<dbReference type="eggNOG" id="COG1393">
    <property type="taxonomic scope" value="Bacteria"/>
</dbReference>
<evidence type="ECO:0000256" key="2">
    <source>
        <dbReference type="PROSITE-ProRule" id="PRU01282"/>
    </source>
</evidence>
<dbReference type="InterPro" id="IPR036249">
    <property type="entry name" value="Thioredoxin-like_sf"/>
</dbReference>
<proteinExistence type="inferred from homology"/>